<dbReference type="PANTHER" id="PTHR33124">
    <property type="entry name" value="TRANSCRIPTION FACTOR IBH1-LIKE 1"/>
    <property type="match status" value="1"/>
</dbReference>
<sequence length="266" mass="28433">MHAPSKFKKAFMAQLLRSLRAAGQASKSMGIRERRDAVRLSSDVAMALAVASAARARAAPRPAAWARALVARHAAERRNEALMRRIMGGASYEMAAAAARSRKGERSRRIVRRSRRVCSGAGRKRRSSLTAGGCSAMAAARRMVRARLQVLRSLVPGGEGLLGFSLLTETLDYVACGAHAMPLQRIRPSPAGLRSCSSLIYLKAAATARLQLQTCRTSGESVRGFNEKSFAVGLMHAQKARTANEAVWIGGLQSAVSGSQLTIASC</sequence>
<feature type="domain" description="IBH1-like N-terminal" evidence="3">
    <location>
        <begin position="5"/>
        <end position="52"/>
    </location>
</feature>
<dbReference type="PANTHER" id="PTHR33124:SF5">
    <property type="entry name" value="TRANSCRIPTION FACTOR IBH1-LIKE 1"/>
    <property type="match status" value="1"/>
</dbReference>
<evidence type="ECO:0000256" key="1">
    <source>
        <dbReference type="ARBA" id="ARBA00023015"/>
    </source>
</evidence>
<evidence type="ECO:0000313" key="4">
    <source>
        <dbReference type="EMBL" id="WVZ94256.1"/>
    </source>
</evidence>
<dbReference type="InterPro" id="IPR044660">
    <property type="entry name" value="IBH1-like"/>
</dbReference>
<dbReference type="EMBL" id="CP144753">
    <property type="protein sequence ID" value="WVZ94256.1"/>
    <property type="molecule type" value="Genomic_DNA"/>
</dbReference>
<keyword evidence="5" id="KW-1185">Reference proteome</keyword>
<keyword evidence="2" id="KW-0804">Transcription</keyword>
<organism evidence="4 5">
    <name type="scientific">Paspalum notatum var. saurae</name>
    <dbReference type="NCBI Taxonomy" id="547442"/>
    <lineage>
        <taxon>Eukaryota</taxon>
        <taxon>Viridiplantae</taxon>
        <taxon>Streptophyta</taxon>
        <taxon>Embryophyta</taxon>
        <taxon>Tracheophyta</taxon>
        <taxon>Spermatophyta</taxon>
        <taxon>Magnoliopsida</taxon>
        <taxon>Liliopsida</taxon>
        <taxon>Poales</taxon>
        <taxon>Poaceae</taxon>
        <taxon>PACMAD clade</taxon>
        <taxon>Panicoideae</taxon>
        <taxon>Andropogonodae</taxon>
        <taxon>Paspaleae</taxon>
        <taxon>Paspalinae</taxon>
        <taxon>Paspalum</taxon>
    </lineage>
</organism>
<evidence type="ECO:0000259" key="3">
    <source>
        <dbReference type="Pfam" id="PF26576"/>
    </source>
</evidence>
<proteinExistence type="predicted"/>
<accession>A0AAQ3XDV6</accession>
<reference evidence="4 5" key="1">
    <citation type="submission" date="2024-02" db="EMBL/GenBank/DDBJ databases">
        <title>High-quality chromosome-scale genome assembly of Pensacola bahiagrass (Paspalum notatum Flugge var. saurae).</title>
        <authorList>
            <person name="Vega J.M."/>
            <person name="Podio M."/>
            <person name="Orjuela J."/>
            <person name="Siena L.A."/>
            <person name="Pessino S.C."/>
            <person name="Combes M.C."/>
            <person name="Mariac C."/>
            <person name="Albertini E."/>
            <person name="Pupilli F."/>
            <person name="Ortiz J.P.A."/>
            <person name="Leblanc O."/>
        </authorList>
    </citation>
    <scope>NUCLEOTIDE SEQUENCE [LARGE SCALE GENOMIC DNA]</scope>
    <source>
        <strain evidence="4">R1</strain>
        <tissue evidence="4">Leaf</tissue>
    </source>
</reference>
<dbReference type="InterPro" id="IPR059002">
    <property type="entry name" value="IBH1_N"/>
</dbReference>
<evidence type="ECO:0000256" key="2">
    <source>
        <dbReference type="ARBA" id="ARBA00023163"/>
    </source>
</evidence>
<keyword evidence="1" id="KW-0805">Transcription regulation</keyword>
<dbReference type="AlphaFoldDB" id="A0AAQ3XDV6"/>
<dbReference type="Proteomes" id="UP001341281">
    <property type="component" value="Chromosome 09"/>
</dbReference>
<protein>
    <recommendedName>
        <fullName evidence="3">IBH1-like N-terminal domain-containing protein</fullName>
    </recommendedName>
</protein>
<dbReference type="Pfam" id="PF26576">
    <property type="entry name" value="IBH1_N"/>
    <property type="match status" value="1"/>
</dbReference>
<name>A0AAQ3XDV6_PASNO</name>
<evidence type="ECO:0000313" key="5">
    <source>
        <dbReference type="Proteomes" id="UP001341281"/>
    </source>
</evidence>
<gene>
    <name evidence="4" type="ORF">U9M48_040166</name>
</gene>
<dbReference type="GO" id="GO:0006355">
    <property type="term" value="P:regulation of DNA-templated transcription"/>
    <property type="evidence" value="ECO:0007669"/>
    <property type="project" value="InterPro"/>
</dbReference>